<evidence type="ECO:0000313" key="2">
    <source>
        <dbReference type="Proteomes" id="UP000199032"/>
    </source>
</evidence>
<reference evidence="1 2" key="1">
    <citation type="submission" date="2015-10" db="EMBL/GenBank/DDBJ databases">
        <authorList>
            <person name="Gilbert D.G."/>
        </authorList>
    </citation>
    <scope>NUCLEOTIDE SEQUENCE [LARGE SCALE GENOMIC DNA]</scope>
    <source>
        <strain evidence="1">COMA1</strain>
    </source>
</reference>
<evidence type="ECO:0000313" key="1">
    <source>
        <dbReference type="EMBL" id="CUS34123.1"/>
    </source>
</evidence>
<dbReference type="EMBL" id="CZQA01000001">
    <property type="protein sequence ID" value="CUS34123.1"/>
    <property type="molecule type" value="Genomic_DNA"/>
</dbReference>
<organism evidence="1 2">
    <name type="scientific">Candidatus Nitrospira nitrosa</name>
    <dbReference type="NCBI Taxonomy" id="1742972"/>
    <lineage>
        <taxon>Bacteria</taxon>
        <taxon>Pseudomonadati</taxon>
        <taxon>Nitrospirota</taxon>
        <taxon>Nitrospiria</taxon>
        <taxon>Nitrospirales</taxon>
        <taxon>Nitrospiraceae</taxon>
        <taxon>Nitrospira</taxon>
    </lineage>
</organism>
<dbReference type="STRING" id="1742972.COMA1_11526"/>
<dbReference type="AlphaFoldDB" id="A0A0S4LE03"/>
<accession>A0A0S4LE03</accession>
<sequence length="86" mass="9931">MPSQSLWAALQRRSCTDRYLLWDTVQRRCLQDLLLCLVPNSYYNCTRLFAIQWIGRHQIVSQLDCGGTQSVDSVTQRGARKIVLSE</sequence>
<protein>
    <submittedName>
        <fullName evidence="1">Uncharacterized protein</fullName>
    </submittedName>
</protein>
<name>A0A0S4LE03_9BACT</name>
<dbReference type="Proteomes" id="UP000199032">
    <property type="component" value="Unassembled WGS sequence"/>
</dbReference>
<gene>
    <name evidence="1" type="ORF">COMA1_11526</name>
</gene>
<proteinExistence type="predicted"/>
<keyword evidence="2" id="KW-1185">Reference proteome</keyword>